<proteinExistence type="predicted"/>
<dbReference type="RefSeq" id="WP_137666605.1">
    <property type="nucleotide sequence ID" value="NZ_BJCE01000022.1"/>
</dbReference>
<sequence>MTKSFLSRAMSRVMSRVILSSLVFSTLAILPNQAVLARKNPQKPTSFWGNISQILFSKKPPVKPRKGGSRGDVCVISPDVPSETRIIWSDRPLFAWQGKVRKIQLTDLNNNTVIFSENVENTQQYTYTGEPLQPGQTYKLDIFLGKENPAAFVKFQIMESEQRDSITAELKTLENKLQAKKSHPEAIAFAKAQYFAQLGLWSDVLQQAYSVQKPSPELNRMLKKIPKQLCEN</sequence>
<dbReference type="AlphaFoldDB" id="A0A479ZTT9"/>
<accession>A0A479ZTT9</accession>
<comment type="caution">
    <text evidence="1">The sequence shown here is derived from an EMBL/GenBank/DDBJ whole genome shotgun (WGS) entry which is preliminary data.</text>
</comment>
<evidence type="ECO:0008006" key="3">
    <source>
        <dbReference type="Google" id="ProtNLM"/>
    </source>
</evidence>
<dbReference type="EMBL" id="BJCE01000022">
    <property type="protein sequence ID" value="GCL35945.1"/>
    <property type="molecule type" value="Genomic_DNA"/>
</dbReference>
<keyword evidence="2" id="KW-1185">Reference proteome</keyword>
<gene>
    <name evidence="1" type="ORF">SR1949_10450</name>
</gene>
<name>A0A479ZTT9_9CYAN</name>
<evidence type="ECO:0000313" key="2">
    <source>
        <dbReference type="Proteomes" id="UP000300142"/>
    </source>
</evidence>
<protein>
    <recommendedName>
        <fullName evidence="3">DUF928 domain-containing protein</fullName>
    </recommendedName>
</protein>
<evidence type="ECO:0000313" key="1">
    <source>
        <dbReference type="EMBL" id="GCL35945.1"/>
    </source>
</evidence>
<reference evidence="2" key="1">
    <citation type="submission" date="2019-02" db="EMBL/GenBank/DDBJ databases">
        <title>Draft genome sequence of Sphaerospermopsis reniformis NIES-1949.</title>
        <authorList>
            <person name="Yamaguchi H."/>
            <person name="Suzuki S."/>
            <person name="Kawachi M."/>
        </authorList>
    </citation>
    <scope>NUCLEOTIDE SEQUENCE [LARGE SCALE GENOMIC DNA]</scope>
    <source>
        <strain evidence="2">NIES-1949</strain>
    </source>
</reference>
<dbReference type="Proteomes" id="UP000300142">
    <property type="component" value="Unassembled WGS sequence"/>
</dbReference>
<organism evidence="1 2">
    <name type="scientific">Sphaerospermopsis reniformis</name>
    <dbReference type="NCBI Taxonomy" id="531300"/>
    <lineage>
        <taxon>Bacteria</taxon>
        <taxon>Bacillati</taxon>
        <taxon>Cyanobacteriota</taxon>
        <taxon>Cyanophyceae</taxon>
        <taxon>Nostocales</taxon>
        <taxon>Aphanizomenonaceae</taxon>
        <taxon>Sphaerospermopsis</taxon>
    </lineage>
</organism>